<protein>
    <recommendedName>
        <fullName evidence="3">Nucleotidyltransferase AbiEii toxin of type IV toxin-antitoxin system</fullName>
    </recommendedName>
</protein>
<name>A0A401V006_9CELL</name>
<evidence type="ECO:0008006" key="3">
    <source>
        <dbReference type="Google" id="ProtNLM"/>
    </source>
</evidence>
<evidence type="ECO:0000313" key="2">
    <source>
        <dbReference type="Proteomes" id="UP000288246"/>
    </source>
</evidence>
<dbReference type="EMBL" id="BHYL01000123">
    <property type="protein sequence ID" value="GCD20140.1"/>
    <property type="molecule type" value="Genomic_DNA"/>
</dbReference>
<sequence>MSSLVLASTSKATDAGWLAAADIASVAGAVGVPYRLVGGLAVTLLVHVHGADELAPARETADADLGVPFDVCADDRLRQALLDVGYGQVQGNRFVRVDADGRELVVDVLTTSYTGRMESNQERGQLVVDAIPGLHTALREPATAVELTAVLTDRTELHTTLLLPDVAAALVLKAYAYRGRYAGSDAVDIHRLLEAANVAGRTAADWPGRTEGRDAAHVLHTSFGAVRRPNAALRGADARVRLLVQKIVATH</sequence>
<organism evidence="1 2">
    <name type="scientific">Cellulomonas algicola</name>
    <dbReference type="NCBI Taxonomy" id="2071633"/>
    <lineage>
        <taxon>Bacteria</taxon>
        <taxon>Bacillati</taxon>
        <taxon>Actinomycetota</taxon>
        <taxon>Actinomycetes</taxon>
        <taxon>Micrococcales</taxon>
        <taxon>Cellulomonadaceae</taxon>
        <taxon>Cellulomonas</taxon>
    </lineage>
</organism>
<comment type="caution">
    <text evidence="1">The sequence shown here is derived from an EMBL/GenBank/DDBJ whole genome shotgun (WGS) entry which is preliminary data.</text>
</comment>
<accession>A0A401V006</accession>
<keyword evidence="2" id="KW-1185">Reference proteome</keyword>
<evidence type="ECO:0000313" key="1">
    <source>
        <dbReference type="EMBL" id="GCD20140.1"/>
    </source>
</evidence>
<gene>
    <name evidence="1" type="ORF">CTKZ_17020</name>
</gene>
<reference evidence="1 2" key="1">
    <citation type="submission" date="2018-11" db="EMBL/GenBank/DDBJ databases">
        <title>Draft genome sequence of Cellulomonas takizawaensis strain TKZ-21.</title>
        <authorList>
            <person name="Yamamura H."/>
            <person name="Hayashi T."/>
            <person name="Hamada M."/>
            <person name="Serisawa Y."/>
            <person name="Matsuyama K."/>
            <person name="Nakagawa Y."/>
            <person name="Otoguro M."/>
            <person name="Yanagida F."/>
            <person name="Hayakawa M."/>
        </authorList>
    </citation>
    <scope>NUCLEOTIDE SEQUENCE [LARGE SCALE GENOMIC DNA]</scope>
    <source>
        <strain evidence="1 2">TKZ-21</strain>
    </source>
</reference>
<dbReference type="AlphaFoldDB" id="A0A401V006"/>
<dbReference type="RefSeq" id="WP_124342657.1">
    <property type="nucleotide sequence ID" value="NZ_BHYL01000123.1"/>
</dbReference>
<dbReference type="OrthoDB" id="3354261at2"/>
<proteinExistence type="predicted"/>
<dbReference type="Proteomes" id="UP000288246">
    <property type="component" value="Unassembled WGS sequence"/>
</dbReference>